<evidence type="ECO:0000256" key="1">
    <source>
        <dbReference type="SAM" id="Coils"/>
    </source>
</evidence>
<dbReference type="EMBL" id="JAGKQM010000013">
    <property type="protein sequence ID" value="KAH0892876.1"/>
    <property type="molecule type" value="Genomic_DNA"/>
</dbReference>
<name>A0ABQ8AK65_BRANA</name>
<comment type="caution">
    <text evidence="2">The sequence shown here is derived from an EMBL/GenBank/DDBJ whole genome shotgun (WGS) entry which is preliminary data.</text>
</comment>
<reference evidence="2 3" key="1">
    <citation type="submission" date="2021-05" db="EMBL/GenBank/DDBJ databases">
        <title>Genome Assembly of Synthetic Allotetraploid Brassica napus Reveals Homoeologous Exchanges between Subgenomes.</title>
        <authorList>
            <person name="Davis J.T."/>
        </authorList>
    </citation>
    <scope>NUCLEOTIDE SEQUENCE [LARGE SCALE GENOMIC DNA]</scope>
    <source>
        <strain evidence="3">cv. Da-Ae</strain>
        <tissue evidence="2">Seedling</tissue>
    </source>
</reference>
<proteinExistence type="predicted"/>
<feature type="non-terminal residue" evidence="2">
    <location>
        <position position="1"/>
    </location>
</feature>
<gene>
    <name evidence="2" type="ORF">HID58_055305</name>
</gene>
<evidence type="ECO:0000313" key="3">
    <source>
        <dbReference type="Proteomes" id="UP000824890"/>
    </source>
</evidence>
<organism evidence="2 3">
    <name type="scientific">Brassica napus</name>
    <name type="common">Rape</name>
    <dbReference type="NCBI Taxonomy" id="3708"/>
    <lineage>
        <taxon>Eukaryota</taxon>
        <taxon>Viridiplantae</taxon>
        <taxon>Streptophyta</taxon>
        <taxon>Embryophyta</taxon>
        <taxon>Tracheophyta</taxon>
        <taxon>Spermatophyta</taxon>
        <taxon>Magnoliopsida</taxon>
        <taxon>eudicotyledons</taxon>
        <taxon>Gunneridae</taxon>
        <taxon>Pentapetalae</taxon>
        <taxon>rosids</taxon>
        <taxon>malvids</taxon>
        <taxon>Brassicales</taxon>
        <taxon>Brassicaceae</taxon>
        <taxon>Brassiceae</taxon>
        <taxon>Brassica</taxon>
    </lineage>
</organism>
<accession>A0ABQ8AK65</accession>
<keyword evidence="1" id="KW-0175">Coiled coil</keyword>
<keyword evidence="3" id="KW-1185">Reference proteome</keyword>
<dbReference type="Proteomes" id="UP000824890">
    <property type="component" value="Unassembled WGS sequence"/>
</dbReference>
<evidence type="ECO:0000313" key="2">
    <source>
        <dbReference type="EMBL" id="KAH0892876.1"/>
    </source>
</evidence>
<protein>
    <submittedName>
        <fullName evidence="2">Uncharacterized protein</fullName>
    </submittedName>
</protein>
<feature type="coiled-coil region" evidence="1">
    <location>
        <begin position="92"/>
        <end position="140"/>
    </location>
</feature>
<sequence length="144" mass="16729">AIKPSRMFFYDTEYTKQIKLGTRCMIEDVIETFLSLDPPASDAERSILPVWNDEEKTLLDVIFKEDDDNDKPDIDVDNWMKLLEDIAAGEEVAEQKKMLEDVIKKVESLGNQLERVMKILDKFEERVRALESFVKEAQKGSKKK</sequence>